<dbReference type="InterPro" id="IPR036250">
    <property type="entry name" value="AcylCo_DH-like_C"/>
</dbReference>
<feature type="domain" description="HpaB/PvcC/4-BUDH N-terminal" evidence="8">
    <location>
        <begin position="79"/>
        <end position="323"/>
    </location>
</feature>
<dbReference type="InterPro" id="IPR024719">
    <property type="entry name" value="HpaB/PvcC/4-BUDH_C"/>
</dbReference>
<feature type="binding site" evidence="4">
    <location>
        <begin position="254"/>
        <end position="255"/>
    </location>
    <ligand>
        <name>substrate</name>
    </ligand>
</feature>
<dbReference type="GO" id="GO:0010124">
    <property type="term" value="P:phenylacetate catabolic process"/>
    <property type="evidence" value="ECO:0007669"/>
    <property type="project" value="InterPro"/>
</dbReference>
<evidence type="ECO:0000256" key="2">
    <source>
        <dbReference type="ARBA" id="ARBA00022827"/>
    </source>
</evidence>
<dbReference type="AlphaFoldDB" id="A0A918T9U1"/>
<evidence type="ECO:0000259" key="8">
    <source>
        <dbReference type="Pfam" id="PF11794"/>
    </source>
</evidence>
<keyword evidence="3" id="KW-0560">Oxidoreductase</keyword>
<dbReference type="Gene3D" id="1.20.140.10">
    <property type="entry name" value="Butyryl-CoA Dehydrogenase, subunit A, domain 3"/>
    <property type="match status" value="1"/>
</dbReference>
<dbReference type="Pfam" id="PF11794">
    <property type="entry name" value="HpaB_N"/>
    <property type="match status" value="1"/>
</dbReference>
<dbReference type="RefSeq" id="WP_229844475.1">
    <property type="nucleotide sequence ID" value="NZ_BMVB01000001.1"/>
</dbReference>
<feature type="binding site" evidence="5">
    <location>
        <position position="241"/>
    </location>
    <ligand>
        <name>FAD</name>
        <dbReference type="ChEBI" id="CHEBI:57692"/>
    </ligand>
</feature>
<feature type="binding site" evidence="4">
    <location>
        <begin position="152"/>
        <end position="156"/>
    </location>
    <ligand>
        <name>substrate</name>
    </ligand>
</feature>
<dbReference type="Gene3D" id="2.40.110.10">
    <property type="entry name" value="Butyryl-CoA Dehydrogenase, subunit A, domain 2"/>
    <property type="match status" value="1"/>
</dbReference>
<organism evidence="9 10">
    <name type="scientific">Streptomyces cinnamoneus</name>
    <name type="common">Streptoverticillium cinnamoneum</name>
    <dbReference type="NCBI Taxonomy" id="53446"/>
    <lineage>
        <taxon>Bacteria</taxon>
        <taxon>Bacillati</taxon>
        <taxon>Actinomycetota</taxon>
        <taxon>Actinomycetes</taxon>
        <taxon>Kitasatosporales</taxon>
        <taxon>Streptomycetaceae</taxon>
        <taxon>Streptomyces</taxon>
        <taxon>Streptomyces cinnamoneus group</taxon>
    </lineage>
</organism>
<keyword evidence="2 5" id="KW-0274">FAD</keyword>
<dbReference type="GO" id="GO:0016627">
    <property type="term" value="F:oxidoreductase activity, acting on the CH-CH group of donors"/>
    <property type="evidence" value="ECO:0007669"/>
    <property type="project" value="InterPro"/>
</dbReference>
<dbReference type="InterPro" id="IPR046373">
    <property type="entry name" value="Acyl-CoA_Oxase/DH_mid-dom_sf"/>
</dbReference>
<evidence type="ECO:0000313" key="10">
    <source>
        <dbReference type="Proteomes" id="UP000646244"/>
    </source>
</evidence>
<dbReference type="GO" id="GO:0016712">
    <property type="term" value="F:oxidoreductase activity, acting on paired donors, with incorporation or reduction of molecular oxygen, reduced flavin or flavoprotein as one donor, and incorporation of one atom of oxygen"/>
    <property type="evidence" value="ECO:0007669"/>
    <property type="project" value="InterPro"/>
</dbReference>
<evidence type="ECO:0000256" key="5">
    <source>
        <dbReference type="PIRSR" id="PIRSR000331-2"/>
    </source>
</evidence>
<evidence type="ECO:0000259" key="7">
    <source>
        <dbReference type="Pfam" id="PF03241"/>
    </source>
</evidence>
<feature type="binding site" evidence="5">
    <location>
        <begin position="198"/>
        <end position="200"/>
    </location>
    <ligand>
        <name>FAD</name>
        <dbReference type="ChEBI" id="CHEBI:57692"/>
    </ligand>
</feature>
<reference evidence="9" key="1">
    <citation type="journal article" date="2014" name="Int. J. Syst. Evol. Microbiol.">
        <title>Complete genome sequence of Corynebacterium casei LMG S-19264T (=DSM 44701T), isolated from a smear-ripened cheese.</title>
        <authorList>
            <consortium name="US DOE Joint Genome Institute (JGI-PGF)"/>
            <person name="Walter F."/>
            <person name="Albersmeier A."/>
            <person name="Kalinowski J."/>
            <person name="Ruckert C."/>
        </authorList>
    </citation>
    <scope>NUCLEOTIDE SEQUENCE</scope>
    <source>
        <strain evidence="9">JCM 4633</strain>
    </source>
</reference>
<feature type="binding site" evidence="5">
    <location>
        <begin position="503"/>
        <end position="506"/>
    </location>
    <ligand>
        <name>FAD</name>
        <dbReference type="ChEBI" id="CHEBI:57692"/>
    </ligand>
</feature>
<name>A0A918T9U1_STRCJ</name>
<reference evidence="9" key="2">
    <citation type="submission" date="2020-09" db="EMBL/GenBank/DDBJ databases">
        <authorList>
            <person name="Sun Q."/>
            <person name="Ohkuma M."/>
        </authorList>
    </citation>
    <scope>NUCLEOTIDE SEQUENCE</scope>
    <source>
        <strain evidence="9">JCM 4633</strain>
    </source>
</reference>
<dbReference type="Proteomes" id="UP000646244">
    <property type="component" value="Unassembled WGS sequence"/>
</dbReference>
<keyword evidence="1" id="KW-0285">Flavoprotein</keyword>
<dbReference type="SUPFAM" id="SSF47203">
    <property type="entry name" value="Acyl-CoA dehydrogenase C-terminal domain-like"/>
    <property type="match status" value="1"/>
</dbReference>
<evidence type="ECO:0000256" key="6">
    <source>
        <dbReference type="SAM" id="MobiDB-lite"/>
    </source>
</evidence>
<feature type="binding site" evidence="4">
    <location>
        <position position="198"/>
    </location>
    <ligand>
        <name>substrate</name>
    </ligand>
</feature>
<accession>A0A918T9U1</accession>
<sequence length="538" mass="58781">MIDPAPAGIRPVYRVLGPAGVRQSRSRTPKVTAEALTATGQRPPRSLRGSTHRQGVSRPARRLAPHRARPGGDPGRGGIRHHPAFRNVVRTYAELYDLQHSAEHKDVLTYPSPASGEPVATSFLTPTTPDELVKRREAFTVWAEHSNGMLGRTGDYLNSGLMAMASAAGWFAGADPAFGDTVRRYYEKAREEDLLLCHTLIPPQVNRSVPGPRQAGGSVAARIVREDDNGVVIRGARMLATIAPFADELLVLPSTLLRGTPEDRLYSYALAVPMDARGLRCIAREPLDHGLSRHDHPLASRFDEPDCVVVFDDVHVPYERCFLLGDVERCTDLFARTSAVVHMSHQVVTRTVVKTEYVLGLVSLLTEAIGIEGYQHVQEDVAEVIGTLEILRAFLRAAEADAAVNEFGVLTPAWAPLNAARTVYPKLCQRFPQILRKLGAGGLMATPTGLDVTGPAAADIDAYLQSATLTGAERVKLFRLLWDTCISAFSSRQALYEYYFFGDPVRMAGAYVASYDREPYKARVRAFLDGYGAGEAPA</sequence>
<evidence type="ECO:0000256" key="4">
    <source>
        <dbReference type="PIRSR" id="PIRSR000331-1"/>
    </source>
</evidence>
<proteinExistence type="predicted"/>
<evidence type="ECO:0000313" key="9">
    <source>
        <dbReference type="EMBL" id="GHC32003.1"/>
    </source>
</evidence>
<dbReference type="Gene3D" id="1.10.3140.10">
    <property type="entry name" value="4-hydroxybutyryl-coa dehydratase, domain 1"/>
    <property type="match status" value="1"/>
</dbReference>
<protein>
    <submittedName>
        <fullName evidence="9">4-hydroxyphenylacetate 3-monooxygenase oxygenase component</fullName>
    </submittedName>
</protein>
<dbReference type="PANTHER" id="PTHR36117:SF3">
    <property type="entry name" value="4-HYDROXYPHENYLACETATE 3-MONOOXYGENASE-RELATED"/>
    <property type="match status" value="1"/>
</dbReference>
<dbReference type="NCBIfam" id="TIGR02309">
    <property type="entry name" value="HpaB-1"/>
    <property type="match status" value="1"/>
</dbReference>
<dbReference type="GO" id="GO:0050660">
    <property type="term" value="F:flavin adenine dinucleotide binding"/>
    <property type="evidence" value="ECO:0007669"/>
    <property type="project" value="InterPro"/>
</dbReference>
<gene>
    <name evidence="9" type="ORF">GCM10010507_00170</name>
</gene>
<evidence type="ECO:0000256" key="1">
    <source>
        <dbReference type="ARBA" id="ARBA00022630"/>
    </source>
</evidence>
<dbReference type="InterPro" id="IPR009100">
    <property type="entry name" value="AcylCoA_DH/oxidase_NM_dom_sf"/>
</dbReference>
<dbReference type="Pfam" id="PF03241">
    <property type="entry name" value="HpaB"/>
    <property type="match status" value="1"/>
</dbReference>
<dbReference type="PANTHER" id="PTHR36117">
    <property type="entry name" value="4-HYDROXYPHENYLACETATE 3-MONOOXYGENASE-RELATED"/>
    <property type="match status" value="1"/>
</dbReference>
<feature type="compositionally biased region" description="Basic residues" evidence="6">
    <location>
        <begin position="59"/>
        <end position="69"/>
    </location>
</feature>
<dbReference type="InterPro" id="IPR004925">
    <property type="entry name" value="HpaB/PvcC/4-BUDH"/>
</dbReference>
<dbReference type="InterPro" id="IPR012687">
    <property type="entry name" value="HpaB_Deino-type"/>
</dbReference>
<feature type="domain" description="HpaB/PvcC/4-BUDH C-terminal" evidence="7">
    <location>
        <begin position="330"/>
        <end position="529"/>
    </location>
</feature>
<feature type="binding site" evidence="5">
    <location>
        <begin position="204"/>
        <end position="207"/>
    </location>
    <ligand>
        <name>FAD</name>
        <dbReference type="ChEBI" id="CHEBI:57692"/>
    </ligand>
</feature>
<evidence type="ECO:0000256" key="3">
    <source>
        <dbReference type="ARBA" id="ARBA00023002"/>
    </source>
</evidence>
<comment type="caution">
    <text evidence="9">The sequence shown here is derived from an EMBL/GenBank/DDBJ whole genome shotgun (WGS) entry which is preliminary data.</text>
</comment>
<dbReference type="InterPro" id="IPR024674">
    <property type="entry name" value="HpaB/PvcC/4-BUDH_N"/>
</dbReference>
<dbReference type="PIRSF" id="PIRSF000331">
    <property type="entry name" value="HpaA_HpaB"/>
    <property type="match status" value="1"/>
</dbReference>
<dbReference type="EMBL" id="BMVB01000001">
    <property type="protein sequence ID" value="GHC32003.1"/>
    <property type="molecule type" value="Genomic_DNA"/>
</dbReference>
<feature type="region of interest" description="Disordered" evidence="6">
    <location>
        <begin position="19"/>
        <end position="81"/>
    </location>
</feature>
<dbReference type="SUPFAM" id="SSF56645">
    <property type="entry name" value="Acyl-CoA dehydrogenase NM domain-like"/>
    <property type="match status" value="1"/>
</dbReference>